<evidence type="ECO:0000313" key="1">
    <source>
        <dbReference type="EMBL" id="TKB95906.1"/>
    </source>
</evidence>
<sequence>MDQYLHIVSFNVPLPANYGGVIDVFYKIKALHQQGVKVILHCFLYDRNENPDLDKYCEKVYYYQRKRNLKYFLSTKPYIVITREDDDLLNCLSSDHYPVLFEGLHSAAWVNHPLLKHKKKLIRIHNVEHQYYQLLAQEESNIFKKLYFKLEALKLKSFEKKLQNTQHFLVLSNYDAQYYAQLYASVHLIPPFHQYEALKIEEVVGDYILFNADFNVSINYKFAKELNKWARQANKKLILAGKVDFEHFEDISIFQNPTETALDHLVANAFVNIVSSDHPSGFKLKLVHALYRSKNIVVVGKYLKEFTEIACPQLKFISSLNELSKSIQQIEEEQSSMEQILTNRLKAFHYFNNIKQAKHIISFL</sequence>
<name>A0A4U1BX83_9SPHI</name>
<protein>
    <recommendedName>
        <fullName evidence="3">Mannosyltransferase</fullName>
    </recommendedName>
</protein>
<evidence type="ECO:0000313" key="2">
    <source>
        <dbReference type="Proteomes" id="UP000308181"/>
    </source>
</evidence>
<dbReference type="RefSeq" id="WP_136827284.1">
    <property type="nucleotide sequence ID" value="NZ_SWBP01000006.1"/>
</dbReference>
<evidence type="ECO:0008006" key="3">
    <source>
        <dbReference type="Google" id="ProtNLM"/>
    </source>
</evidence>
<comment type="caution">
    <text evidence="1">The sequence shown here is derived from an EMBL/GenBank/DDBJ whole genome shotgun (WGS) entry which is preliminary data.</text>
</comment>
<accession>A0A4U1BX83</accession>
<reference evidence="1 2" key="1">
    <citation type="submission" date="2019-04" db="EMBL/GenBank/DDBJ databases">
        <title>Pedobacter sp. AR-3-17 sp. nov., isolated from Arctic soil.</title>
        <authorList>
            <person name="Dahal R.H."/>
            <person name="Kim D.-U."/>
        </authorList>
    </citation>
    <scope>NUCLEOTIDE SEQUENCE [LARGE SCALE GENOMIC DNA]</scope>
    <source>
        <strain evidence="1 2">AR-3-17</strain>
    </source>
</reference>
<dbReference type="AlphaFoldDB" id="A0A4U1BX83"/>
<proteinExistence type="predicted"/>
<dbReference type="EMBL" id="SWBP01000006">
    <property type="protein sequence ID" value="TKB95906.1"/>
    <property type="molecule type" value="Genomic_DNA"/>
</dbReference>
<dbReference type="Proteomes" id="UP000308181">
    <property type="component" value="Unassembled WGS sequence"/>
</dbReference>
<organism evidence="1 2">
    <name type="scientific">Pedobacter cryophilus</name>
    <dbReference type="NCBI Taxonomy" id="2571271"/>
    <lineage>
        <taxon>Bacteria</taxon>
        <taxon>Pseudomonadati</taxon>
        <taxon>Bacteroidota</taxon>
        <taxon>Sphingobacteriia</taxon>
        <taxon>Sphingobacteriales</taxon>
        <taxon>Sphingobacteriaceae</taxon>
        <taxon>Pedobacter</taxon>
    </lineage>
</organism>
<gene>
    <name evidence="1" type="ORF">FA046_14620</name>
</gene>
<keyword evidence="2" id="KW-1185">Reference proteome</keyword>
<dbReference type="SUPFAM" id="SSF53756">
    <property type="entry name" value="UDP-Glycosyltransferase/glycogen phosphorylase"/>
    <property type="match status" value="1"/>
</dbReference>
<dbReference type="OrthoDB" id="1094459at2"/>